<sequence length="138" mass="15734">MSIRDCLCRSVSIVRMNSRVMDRRRKGAIPSIVPRTLTTATIHLARIPSRTNTSRNRTSSPGISTSAECSEIFRSIQPWIVRIANSTSDVGNKHDLTYCASIAYTIFDTVYYFKDSKNMEDASLFLRKFGRRLILCYD</sequence>
<dbReference type="Proteomes" id="UP000075886">
    <property type="component" value="Unassembled WGS sequence"/>
</dbReference>
<dbReference type="EMBL" id="AXCN02000111">
    <property type="status" value="NOT_ANNOTATED_CDS"/>
    <property type="molecule type" value="Genomic_DNA"/>
</dbReference>
<dbReference type="AlphaFoldDB" id="A0A182QB09"/>
<proteinExistence type="predicted"/>
<organism evidence="1 2">
    <name type="scientific">Anopheles farauti</name>
    <dbReference type="NCBI Taxonomy" id="69004"/>
    <lineage>
        <taxon>Eukaryota</taxon>
        <taxon>Metazoa</taxon>
        <taxon>Ecdysozoa</taxon>
        <taxon>Arthropoda</taxon>
        <taxon>Hexapoda</taxon>
        <taxon>Insecta</taxon>
        <taxon>Pterygota</taxon>
        <taxon>Neoptera</taxon>
        <taxon>Endopterygota</taxon>
        <taxon>Diptera</taxon>
        <taxon>Nematocera</taxon>
        <taxon>Culicoidea</taxon>
        <taxon>Culicidae</taxon>
        <taxon>Anophelinae</taxon>
        <taxon>Anopheles</taxon>
    </lineage>
</organism>
<accession>A0A182QB09</accession>
<reference evidence="1" key="2">
    <citation type="submission" date="2020-05" db="UniProtKB">
        <authorList>
            <consortium name="EnsemblMetazoa"/>
        </authorList>
    </citation>
    <scope>IDENTIFICATION</scope>
    <source>
        <strain evidence="1">FAR1</strain>
    </source>
</reference>
<dbReference type="VEuPathDB" id="VectorBase:AFAF006592"/>
<evidence type="ECO:0000313" key="1">
    <source>
        <dbReference type="EnsemblMetazoa" id="AFAF006592-PA"/>
    </source>
</evidence>
<keyword evidence="2" id="KW-1185">Reference proteome</keyword>
<name>A0A182QB09_9DIPT</name>
<dbReference type="EnsemblMetazoa" id="AFAF006592-RA">
    <property type="protein sequence ID" value="AFAF006592-PA"/>
    <property type="gene ID" value="AFAF006592"/>
</dbReference>
<protein>
    <submittedName>
        <fullName evidence="1">Uncharacterized protein</fullName>
    </submittedName>
</protein>
<reference evidence="2" key="1">
    <citation type="submission" date="2014-01" db="EMBL/GenBank/DDBJ databases">
        <title>The Genome Sequence of Anopheles farauti FAR1 (V2).</title>
        <authorList>
            <consortium name="The Broad Institute Genomics Platform"/>
            <person name="Neafsey D.E."/>
            <person name="Besansky N."/>
            <person name="Howell P."/>
            <person name="Walton C."/>
            <person name="Young S.K."/>
            <person name="Zeng Q."/>
            <person name="Gargeya S."/>
            <person name="Fitzgerald M."/>
            <person name="Haas B."/>
            <person name="Abouelleil A."/>
            <person name="Allen A.W."/>
            <person name="Alvarado L."/>
            <person name="Arachchi H.M."/>
            <person name="Berlin A.M."/>
            <person name="Chapman S.B."/>
            <person name="Gainer-Dewar J."/>
            <person name="Goldberg J."/>
            <person name="Griggs A."/>
            <person name="Gujja S."/>
            <person name="Hansen M."/>
            <person name="Howarth C."/>
            <person name="Imamovic A."/>
            <person name="Ireland A."/>
            <person name="Larimer J."/>
            <person name="McCowan C."/>
            <person name="Murphy C."/>
            <person name="Pearson M."/>
            <person name="Poon T.W."/>
            <person name="Priest M."/>
            <person name="Roberts A."/>
            <person name="Saif S."/>
            <person name="Shea T."/>
            <person name="Sisk P."/>
            <person name="Sykes S."/>
            <person name="Wortman J."/>
            <person name="Nusbaum C."/>
            <person name="Birren B."/>
        </authorList>
    </citation>
    <scope>NUCLEOTIDE SEQUENCE [LARGE SCALE GENOMIC DNA]</scope>
    <source>
        <strain evidence="2">FAR1</strain>
    </source>
</reference>
<evidence type="ECO:0000313" key="2">
    <source>
        <dbReference type="Proteomes" id="UP000075886"/>
    </source>
</evidence>